<feature type="chain" id="PRO_5037779691" description="Thiol:disulfide interchange protein" evidence="7">
    <location>
        <begin position="21"/>
        <end position="219"/>
    </location>
</feature>
<dbReference type="EMBL" id="BMPZ01000001">
    <property type="protein sequence ID" value="GGI70530.1"/>
    <property type="molecule type" value="Genomic_DNA"/>
</dbReference>
<evidence type="ECO:0000256" key="4">
    <source>
        <dbReference type="ARBA" id="ARBA00023284"/>
    </source>
</evidence>
<dbReference type="AlphaFoldDB" id="A0A917N6D6"/>
<dbReference type="InterPro" id="IPR023205">
    <property type="entry name" value="DsbA/DsbL"/>
</dbReference>
<dbReference type="Pfam" id="PF01323">
    <property type="entry name" value="DSBA"/>
    <property type="match status" value="1"/>
</dbReference>
<dbReference type="GO" id="GO:0042597">
    <property type="term" value="C:periplasmic space"/>
    <property type="evidence" value="ECO:0007669"/>
    <property type="project" value="UniProtKB-SubCell"/>
</dbReference>
<feature type="domain" description="DSBA-like thioredoxin" evidence="8">
    <location>
        <begin position="43"/>
        <end position="206"/>
    </location>
</feature>
<evidence type="ECO:0000313" key="10">
    <source>
        <dbReference type="Proteomes" id="UP000613743"/>
    </source>
</evidence>
<evidence type="ECO:0000256" key="7">
    <source>
        <dbReference type="SAM" id="SignalP"/>
    </source>
</evidence>
<dbReference type="GO" id="GO:0016491">
    <property type="term" value="F:oxidoreductase activity"/>
    <property type="evidence" value="ECO:0007669"/>
    <property type="project" value="InterPro"/>
</dbReference>
<dbReference type="PANTHER" id="PTHR35891:SF2">
    <property type="entry name" value="THIOL:DISULFIDE INTERCHANGE PROTEIN DSBA"/>
    <property type="match status" value="1"/>
</dbReference>
<dbReference type="PIRSF" id="PIRSF001488">
    <property type="entry name" value="Tdi_protein"/>
    <property type="match status" value="1"/>
</dbReference>
<accession>A0A917N6D6</accession>
<name>A0A917N6D6_9GAMM</name>
<dbReference type="Gene3D" id="3.40.30.10">
    <property type="entry name" value="Glutaredoxin"/>
    <property type="match status" value="1"/>
</dbReference>
<dbReference type="InterPro" id="IPR001853">
    <property type="entry name" value="DSBA-like_thioredoxin_dom"/>
</dbReference>
<dbReference type="InterPro" id="IPR050824">
    <property type="entry name" value="Thiol_disulfide_DsbA"/>
</dbReference>
<evidence type="ECO:0000256" key="2">
    <source>
        <dbReference type="ARBA" id="ARBA00022729"/>
    </source>
</evidence>
<feature type="disulfide bond" description="Redox-active" evidence="6">
    <location>
        <begin position="51"/>
        <end position="54"/>
    </location>
</feature>
<dbReference type="SUPFAM" id="SSF52833">
    <property type="entry name" value="Thioredoxin-like"/>
    <property type="match status" value="1"/>
</dbReference>
<evidence type="ECO:0000313" key="9">
    <source>
        <dbReference type="EMBL" id="GGI70530.1"/>
    </source>
</evidence>
<dbReference type="RefSeq" id="WP_229779697.1">
    <property type="nucleotide sequence ID" value="NZ_BMPZ01000001.1"/>
</dbReference>
<comment type="similarity">
    <text evidence="1">Belongs to the thioredoxin family. DsbA subfamily.</text>
</comment>
<protein>
    <recommendedName>
        <fullName evidence="5">Thiol:disulfide interchange protein</fullName>
    </recommendedName>
</protein>
<keyword evidence="2 7" id="KW-0732">Signal</keyword>
<gene>
    <name evidence="9" type="ORF">GCM10009332_04780</name>
</gene>
<sequence length="219" mass="24776">MFKNITLALAITFVSFTSYAANFVEGMHYVQVTEKPATKQPKLTEFFSFYCHNCYNMEANYIADIKANLNKNIQFDTKHVDYMNSEIGTEVMRSLAVINHLKLGSTMNQAMFAAIQGEGAQHGHNHGAPGDDHTPKINNRDEIKAVFKKYGIDTEQYDAIADSPETDAKLALWRSQQREFYIDGVPSFVINDKYKVNMDSIRTLGQLIDLINFLSLKTG</sequence>
<dbReference type="PANTHER" id="PTHR35891">
    <property type="entry name" value="THIOL:DISULFIDE INTERCHANGE PROTEIN DSBA"/>
    <property type="match status" value="1"/>
</dbReference>
<dbReference type="Proteomes" id="UP000613743">
    <property type="component" value="Unassembled WGS sequence"/>
</dbReference>
<keyword evidence="3 5" id="KW-1015">Disulfide bond</keyword>
<dbReference type="InterPro" id="IPR036249">
    <property type="entry name" value="Thioredoxin-like_sf"/>
</dbReference>
<evidence type="ECO:0000256" key="1">
    <source>
        <dbReference type="ARBA" id="ARBA00005791"/>
    </source>
</evidence>
<comment type="caution">
    <text evidence="9">The sequence shown here is derived from an EMBL/GenBank/DDBJ whole genome shotgun (WGS) entry which is preliminary data.</text>
</comment>
<reference evidence="9" key="1">
    <citation type="journal article" date="2014" name="Int. J. Syst. Evol. Microbiol.">
        <title>Complete genome sequence of Corynebacterium casei LMG S-19264T (=DSM 44701T), isolated from a smear-ripened cheese.</title>
        <authorList>
            <consortium name="US DOE Joint Genome Institute (JGI-PGF)"/>
            <person name="Walter F."/>
            <person name="Albersmeier A."/>
            <person name="Kalinowski J."/>
            <person name="Ruckert C."/>
        </authorList>
    </citation>
    <scope>NUCLEOTIDE SEQUENCE</scope>
    <source>
        <strain evidence="9">JCM 30804</strain>
    </source>
</reference>
<organism evidence="9 10">
    <name type="scientific">Shewanella gelidii</name>
    <dbReference type="NCBI Taxonomy" id="1642821"/>
    <lineage>
        <taxon>Bacteria</taxon>
        <taxon>Pseudomonadati</taxon>
        <taxon>Pseudomonadota</taxon>
        <taxon>Gammaproteobacteria</taxon>
        <taxon>Alteromonadales</taxon>
        <taxon>Shewanellaceae</taxon>
        <taxon>Shewanella</taxon>
    </lineage>
</organism>
<keyword evidence="4" id="KW-0676">Redox-active center</keyword>
<keyword evidence="10" id="KW-1185">Reference proteome</keyword>
<evidence type="ECO:0000256" key="6">
    <source>
        <dbReference type="PIRSR" id="PIRSR001488-1"/>
    </source>
</evidence>
<keyword evidence="5" id="KW-0574">Periplasm</keyword>
<evidence type="ECO:0000259" key="8">
    <source>
        <dbReference type="Pfam" id="PF01323"/>
    </source>
</evidence>
<proteinExistence type="inferred from homology"/>
<feature type="signal peptide" evidence="7">
    <location>
        <begin position="1"/>
        <end position="20"/>
    </location>
</feature>
<evidence type="ECO:0000256" key="5">
    <source>
        <dbReference type="PIRNR" id="PIRNR001488"/>
    </source>
</evidence>
<evidence type="ECO:0000256" key="3">
    <source>
        <dbReference type="ARBA" id="ARBA00023157"/>
    </source>
</evidence>
<reference evidence="9" key="2">
    <citation type="submission" date="2020-09" db="EMBL/GenBank/DDBJ databases">
        <authorList>
            <person name="Sun Q."/>
            <person name="Ohkuma M."/>
        </authorList>
    </citation>
    <scope>NUCLEOTIDE SEQUENCE</scope>
    <source>
        <strain evidence="9">JCM 30804</strain>
    </source>
</reference>
<comment type="subcellular location">
    <subcellularLocation>
        <location evidence="5">Periplasm</location>
    </subcellularLocation>
</comment>
<dbReference type="CDD" id="cd03019">
    <property type="entry name" value="DsbA_DsbA"/>
    <property type="match status" value="1"/>
</dbReference>